<evidence type="ECO:0000256" key="7">
    <source>
        <dbReference type="ARBA" id="ARBA00023136"/>
    </source>
</evidence>
<gene>
    <name evidence="11" type="ORF">L207DRAFT_542555</name>
</gene>
<comment type="cofactor">
    <cofactor evidence="1 8">
        <name>FAD</name>
        <dbReference type="ChEBI" id="CHEBI:57692"/>
    </cofactor>
</comment>
<dbReference type="InterPro" id="IPR008333">
    <property type="entry name" value="Cbr1-like_FAD-bd_dom"/>
</dbReference>
<dbReference type="GO" id="GO:0016020">
    <property type="term" value="C:membrane"/>
    <property type="evidence" value="ECO:0007669"/>
    <property type="project" value="UniProtKB-SubCell"/>
</dbReference>
<evidence type="ECO:0000256" key="8">
    <source>
        <dbReference type="PIRSR" id="PIRSR601834-1"/>
    </source>
</evidence>
<feature type="domain" description="Flavoprotein pyridine nucleotide cytochrome reductase-like FAD-binding" evidence="10">
    <location>
        <begin position="9"/>
        <end position="68"/>
    </location>
</feature>
<feature type="domain" description="Oxidoreductase FAD/NAD(P)-binding" evidence="9">
    <location>
        <begin position="81"/>
        <end position="119"/>
    </location>
</feature>
<dbReference type="Pfam" id="PF00175">
    <property type="entry name" value="NAD_binding_1"/>
    <property type="match status" value="1"/>
</dbReference>
<dbReference type="PRINTS" id="PR00406">
    <property type="entry name" value="CYTB5RDTASE"/>
</dbReference>
<dbReference type="STRING" id="1149755.A0A2J6RXI9"/>
<dbReference type="Pfam" id="PF00970">
    <property type="entry name" value="FAD_binding_6"/>
    <property type="match status" value="1"/>
</dbReference>
<keyword evidence="4 8" id="KW-0285">Flavoprotein</keyword>
<dbReference type="Gene3D" id="2.40.30.10">
    <property type="entry name" value="Translation factors"/>
    <property type="match status" value="1"/>
</dbReference>
<dbReference type="GO" id="GO:0005739">
    <property type="term" value="C:mitochondrion"/>
    <property type="evidence" value="ECO:0007669"/>
    <property type="project" value="TreeGrafter"/>
</dbReference>
<dbReference type="InterPro" id="IPR017938">
    <property type="entry name" value="Riboflavin_synthase-like_b-brl"/>
</dbReference>
<keyword evidence="5 8" id="KW-0274">FAD</keyword>
<evidence type="ECO:0000313" key="11">
    <source>
        <dbReference type="EMBL" id="PMD43232.1"/>
    </source>
</evidence>
<evidence type="ECO:0000256" key="6">
    <source>
        <dbReference type="ARBA" id="ARBA00023002"/>
    </source>
</evidence>
<keyword evidence="6" id="KW-0560">Oxidoreductase</keyword>
<comment type="similarity">
    <text evidence="3">Belongs to the flavoprotein pyridine nucleotide cytochrome reductase family.</text>
</comment>
<name>A0A2J6RXI9_HYAVF</name>
<proteinExistence type="inferred from homology"/>
<dbReference type="GO" id="GO:0016491">
    <property type="term" value="F:oxidoreductase activity"/>
    <property type="evidence" value="ECO:0007669"/>
    <property type="project" value="UniProtKB-KW"/>
</dbReference>
<dbReference type="InterPro" id="IPR001834">
    <property type="entry name" value="CBR-like"/>
</dbReference>
<reference evidence="11 12" key="1">
    <citation type="submission" date="2016-04" db="EMBL/GenBank/DDBJ databases">
        <title>A degradative enzymes factory behind the ericoid mycorrhizal symbiosis.</title>
        <authorList>
            <consortium name="DOE Joint Genome Institute"/>
            <person name="Martino E."/>
            <person name="Morin E."/>
            <person name="Grelet G."/>
            <person name="Kuo A."/>
            <person name="Kohler A."/>
            <person name="Daghino S."/>
            <person name="Barry K."/>
            <person name="Choi C."/>
            <person name="Cichocki N."/>
            <person name="Clum A."/>
            <person name="Copeland A."/>
            <person name="Hainaut M."/>
            <person name="Haridas S."/>
            <person name="Labutti K."/>
            <person name="Lindquist E."/>
            <person name="Lipzen A."/>
            <person name="Khouja H.-R."/>
            <person name="Murat C."/>
            <person name="Ohm R."/>
            <person name="Olson A."/>
            <person name="Spatafora J."/>
            <person name="Veneault-Fourrey C."/>
            <person name="Henrissat B."/>
            <person name="Grigoriev I."/>
            <person name="Martin F."/>
            <person name="Perotto S."/>
        </authorList>
    </citation>
    <scope>NUCLEOTIDE SEQUENCE [LARGE SCALE GENOMIC DNA]</scope>
    <source>
        <strain evidence="11 12">F</strain>
    </source>
</reference>
<evidence type="ECO:0000259" key="9">
    <source>
        <dbReference type="Pfam" id="PF00175"/>
    </source>
</evidence>
<dbReference type="InterPro" id="IPR039261">
    <property type="entry name" value="FNR_nucleotide-bd"/>
</dbReference>
<feature type="binding site" evidence="8">
    <location>
        <position position="22"/>
    </location>
    <ligand>
        <name>FAD</name>
        <dbReference type="ChEBI" id="CHEBI:57692"/>
    </ligand>
</feature>
<dbReference type="PANTHER" id="PTHR19370:SF189">
    <property type="entry name" value="CYTOCHROME C MITOCHONDRIAL IMPORT FACTOR CYC2"/>
    <property type="match status" value="1"/>
</dbReference>
<dbReference type="Proteomes" id="UP000235786">
    <property type="component" value="Unassembled WGS sequence"/>
</dbReference>
<evidence type="ECO:0000259" key="10">
    <source>
        <dbReference type="Pfam" id="PF00970"/>
    </source>
</evidence>
<dbReference type="SUPFAM" id="SSF52343">
    <property type="entry name" value="Ferredoxin reductase-like, C-terminal NADP-linked domain"/>
    <property type="match status" value="1"/>
</dbReference>
<evidence type="ECO:0000256" key="1">
    <source>
        <dbReference type="ARBA" id="ARBA00001974"/>
    </source>
</evidence>
<feature type="binding site" evidence="8">
    <location>
        <position position="39"/>
    </location>
    <ligand>
        <name>FAD</name>
        <dbReference type="ChEBI" id="CHEBI:57692"/>
    </ligand>
</feature>
<dbReference type="InterPro" id="IPR001433">
    <property type="entry name" value="OxRdtase_FAD/NAD-bd"/>
</dbReference>
<keyword evidence="12" id="KW-1185">Reference proteome</keyword>
<feature type="binding site" evidence="8">
    <location>
        <position position="49"/>
    </location>
    <ligand>
        <name>FAD</name>
        <dbReference type="ChEBI" id="CHEBI:57692"/>
    </ligand>
</feature>
<dbReference type="PANTHER" id="PTHR19370">
    <property type="entry name" value="NADH-CYTOCHROME B5 REDUCTASE"/>
    <property type="match status" value="1"/>
</dbReference>
<evidence type="ECO:0000256" key="2">
    <source>
        <dbReference type="ARBA" id="ARBA00004370"/>
    </source>
</evidence>
<dbReference type="SUPFAM" id="SSF63380">
    <property type="entry name" value="Riboflavin synthase domain-like"/>
    <property type="match status" value="1"/>
</dbReference>
<evidence type="ECO:0000256" key="5">
    <source>
        <dbReference type="ARBA" id="ARBA00022827"/>
    </source>
</evidence>
<organism evidence="11 12">
    <name type="scientific">Hyaloscypha variabilis (strain UAMH 11265 / GT02V1 / F)</name>
    <name type="common">Meliniomyces variabilis</name>
    <dbReference type="NCBI Taxonomy" id="1149755"/>
    <lineage>
        <taxon>Eukaryota</taxon>
        <taxon>Fungi</taxon>
        <taxon>Dikarya</taxon>
        <taxon>Ascomycota</taxon>
        <taxon>Pezizomycotina</taxon>
        <taxon>Leotiomycetes</taxon>
        <taxon>Helotiales</taxon>
        <taxon>Hyaloscyphaceae</taxon>
        <taxon>Hyaloscypha</taxon>
        <taxon>Hyaloscypha variabilis</taxon>
    </lineage>
</organism>
<sequence length="233" mass="26232">MWDKGIWSVEVKQPELQIARSYTPLPPIKPVEYSELRFLVRKEHRGEVSGYLHRLGCSSQIELRGPHPGFDIPENVAEVVFLAGGTGIAPALQAAYTTLERKDTEARVRIVWSNRRRDDCQGGGPLDGMDHQELGLIVQELEILQKKHPGRLTVDYVVDEENTFLNQKSIAQLTQDSGRRNVEGPKLLFISGPEGFVNHFAGPKRWEDGKEGQGVVAGVIGKMKLRDWTIWKL</sequence>
<feature type="binding site" evidence="8">
    <location>
        <position position="20"/>
    </location>
    <ligand>
        <name>FAD</name>
        <dbReference type="ChEBI" id="CHEBI:57692"/>
    </ligand>
</feature>
<dbReference type="Gene3D" id="3.40.50.80">
    <property type="entry name" value="Nucleotide-binding domain of ferredoxin-NADP reductase (FNR) module"/>
    <property type="match status" value="1"/>
</dbReference>
<dbReference type="OrthoDB" id="432685at2759"/>
<accession>A0A2J6RXI9</accession>
<dbReference type="EMBL" id="KZ613942">
    <property type="protein sequence ID" value="PMD43232.1"/>
    <property type="molecule type" value="Genomic_DNA"/>
</dbReference>
<dbReference type="CDD" id="cd06183">
    <property type="entry name" value="cyt_b5_reduct_like"/>
    <property type="match status" value="1"/>
</dbReference>
<protein>
    <submittedName>
        <fullName evidence="11">Ferredoxin reductase-like protein</fullName>
    </submittedName>
</protein>
<evidence type="ECO:0000256" key="4">
    <source>
        <dbReference type="ARBA" id="ARBA00022630"/>
    </source>
</evidence>
<feature type="binding site" evidence="8">
    <location>
        <position position="48"/>
    </location>
    <ligand>
        <name>FAD</name>
        <dbReference type="ChEBI" id="CHEBI:57692"/>
    </ligand>
</feature>
<evidence type="ECO:0000256" key="3">
    <source>
        <dbReference type="ARBA" id="ARBA00006105"/>
    </source>
</evidence>
<dbReference type="AlphaFoldDB" id="A0A2J6RXI9"/>
<evidence type="ECO:0000313" key="12">
    <source>
        <dbReference type="Proteomes" id="UP000235786"/>
    </source>
</evidence>
<comment type="subcellular location">
    <subcellularLocation>
        <location evidence="2">Membrane</location>
    </subcellularLocation>
</comment>
<keyword evidence="7" id="KW-0472">Membrane</keyword>